<dbReference type="AlphaFoldDB" id="A0A0F6W923"/>
<dbReference type="KEGG" id="samy:DB32_007654"/>
<feature type="domain" description="SnoaL-like" evidence="1">
    <location>
        <begin position="9"/>
        <end position="106"/>
    </location>
</feature>
<keyword evidence="3" id="KW-1185">Reference proteome</keyword>
<dbReference type="SUPFAM" id="SSF54427">
    <property type="entry name" value="NTF2-like"/>
    <property type="match status" value="1"/>
</dbReference>
<dbReference type="InterPro" id="IPR037401">
    <property type="entry name" value="SnoaL-like"/>
</dbReference>
<dbReference type="Pfam" id="PF12680">
    <property type="entry name" value="SnoaL_2"/>
    <property type="match status" value="1"/>
</dbReference>
<evidence type="ECO:0000313" key="3">
    <source>
        <dbReference type="Proteomes" id="UP000034883"/>
    </source>
</evidence>
<evidence type="ECO:0000259" key="1">
    <source>
        <dbReference type="Pfam" id="PF12680"/>
    </source>
</evidence>
<dbReference type="EMBL" id="CP011125">
    <property type="protein sequence ID" value="AKF10505.1"/>
    <property type="molecule type" value="Genomic_DNA"/>
</dbReference>
<organism evidence="2 3">
    <name type="scientific">Sandaracinus amylolyticus</name>
    <dbReference type="NCBI Taxonomy" id="927083"/>
    <lineage>
        <taxon>Bacteria</taxon>
        <taxon>Pseudomonadati</taxon>
        <taxon>Myxococcota</taxon>
        <taxon>Polyangia</taxon>
        <taxon>Polyangiales</taxon>
        <taxon>Sandaracinaceae</taxon>
        <taxon>Sandaracinus</taxon>
    </lineage>
</organism>
<gene>
    <name evidence="2" type="ORF">DB32_007654</name>
</gene>
<dbReference type="InterPro" id="IPR032710">
    <property type="entry name" value="NTF2-like_dom_sf"/>
</dbReference>
<accession>A0A0F6W923</accession>
<evidence type="ECO:0000313" key="2">
    <source>
        <dbReference type="EMBL" id="AKF10505.1"/>
    </source>
</evidence>
<protein>
    <recommendedName>
        <fullName evidence="1">SnoaL-like domain-containing protein</fullName>
    </recommendedName>
</protein>
<dbReference type="STRING" id="927083.DB32_007654"/>
<proteinExistence type="predicted"/>
<dbReference type="Gene3D" id="3.10.450.50">
    <property type="match status" value="1"/>
</dbReference>
<reference evidence="2 3" key="1">
    <citation type="submission" date="2015-03" db="EMBL/GenBank/DDBJ databases">
        <title>Genome assembly of Sandaracinus amylolyticus DSM 53668.</title>
        <authorList>
            <person name="Sharma G."/>
            <person name="Subramanian S."/>
        </authorList>
    </citation>
    <scope>NUCLEOTIDE SEQUENCE [LARGE SCALE GENOMIC DNA]</scope>
    <source>
        <strain evidence="2 3">DSM 53668</strain>
    </source>
</reference>
<dbReference type="Proteomes" id="UP000034883">
    <property type="component" value="Chromosome"/>
</dbReference>
<name>A0A0F6W923_9BACT</name>
<sequence>MSTESEQLARRWLDAFNARDVDAMVALYADDATHTSPKIAAARIVGREALRAWWRGALERTPSLRYELVGIAASEDRVALEYVRHVDGEPAMPVCNVFDVQGGRFVASRVYHG</sequence>
<dbReference type="RefSeq" id="WP_053237468.1">
    <property type="nucleotide sequence ID" value="NZ_CP011125.1"/>
</dbReference>
<dbReference type="OrthoDB" id="333383at2"/>